<dbReference type="EMBL" id="MK072275">
    <property type="protein sequence ID" value="AYV81427.1"/>
    <property type="molecule type" value="Genomic_DNA"/>
</dbReference>
<accession>A0A3G5A2G7</accession>
<organism evidence="2">
    <name type="scientific">Harvfovirus sp</name>
    <dbReference type="NCBI Taxonomy" id="2487768"/>
    <lineage>
        <taxon>Viruses</taxon>
        <taxon>Varidnaviria</taxon>
        <taxon>Bamfordvirae</taxon>
        <taxon>Nucleocytoviricota</taxon>
        <taxon>Megaviricetes</taxon>
        <taxon>Imitervirales</taxon>
        <taxon>Mimiviridae</taxon>
        <taxon>Klosneuvirinae</taxon>
    </lineage>
</organism>
<proteinExistence type="predicted"/>
<evidence type="ECO:0000313" key="2">
    <source>
        <dbReference type="EMBL" id="AYV81427.1"/>
    </source>
</evidence>
<dbReference type="CDD" id="cd06532">
    <property type="entry name" value="Glyco_transf_25"/>
    <property type="match status" value="1"/>
</dbReference>
<dbReference type="InterPro" id="IPR002654">
    <property type="entry name" value="Glyco_trans_25"/>
</dbReference>
<protein>
    <recommendedName>
        <fullName evidence="1">Glycosyl transferase family 25 domain-containing protein</fullName>
    </recommendedName>
</protein>
<sequence length="278" mass="32584">MHITRSTPVYYINLDNSKERRKNIIMSLRRLGFENITRIPAIDTRTDQKVRKYSKMIDPSHYEILKHDNKVGHRQFFGAITNGSIGCYLSHLNAYRKILENMDDSALIFEDDIIIDLPKNIFWDRVNQLHIPETTDIYLLDGTYYDSVRRIKEGSTTLKIERFTGLYSYFLTNAAAKILVKYLPVRQAIKYQIDFEISILMKANLLKVYGYRGDTITRHDYAVFKSTMQNLDCTHCYMKDLNLEARNVVREGFSEGDQGNYDIILIIVIICFLLYKMV</sequence>
<name>A0A3G5A2G7_9VIRU</name>
<reference evidence="2" key="1">
    <citation type="submission" date="2018-10" db="EMBL/GenBank/DDBJ databases">
        <title>Hidden diversity of soil giant viruses.</title>
        <authorList>
            <person name="Schulz F."/>
            <person name="Alteio L."/>
            <person name="Goudeau D."/>
            <person name="Ryan E.M."/>
            <person name="Malmstrom R.R."/>
            <person name="Blanchard J."/>
            <person name="Woyke T."/>
        </authorList>
    </citation>
    <scope>NUCLEOTIDE SEQUENCE</scope>
    <source>
        <strain evidence="2">HAV1</strain>
    </source>
</reference>
<evidence type="ECO:0000259" key="1">
    <source>
        <dbReference type="Pfam" id="PF01755"/>
    </source>
</evidence>
<feature type="domain" description="Glycosyl transferase family 25" evidence="1">
    <location>
        <begin position="8"/>
        <end position="183"/>
    </location>
</feature>
<gene>
    <name evidence="2" type="ORF">Harvfovirus33_5</name>
</gene>
<dbReference type="Pfam" id="PF01755">
    <property type="entry name" value="Glyco_transf_25"/>
    <property type="match status" value="1"/>
</dbReference>